<dbReference type="EMBL" id="JAGTAR010000002">
    <property type="protein sequence ID" value="MBR8534420.1"/>
    <property type="molecule type" value="Genomic_DNA"/>
</dbReference>
<keyword evidence="2" id="KW-1185">Reference proteome</keyword>
<evidence type="ECO:0000313" key="2">
    <source>
        <dbReference type="Proteomes" id="UP000679220"/>
    </source>
</evidence>
<organism evidence="1 2">
    <name type="scientific">Carboxylicivirga sediminis</name>
    <dbReference type="NCBI Taxonomy" id="2006564"/>
    <lineage>
        <taxon>Bacteria</taxon>
        <taxon>Pseudomonadati</taxon>
        <taxon>Bacteroidota</taxon>
        <taxon>Bacteroidia</taxon>
        <taxon>Marinilabiliales</taxon>
        <taxon>Marinilabiliaceae</taxon>
        <taxon>Carboxylicivirga</taxon>
    </lineage>
</organism>
<sequence>MENRKEYFIQSETISFATGITAGTRRTEVVLNSAYERCIGVAIFETKDGGGPYRIGLDDKDKQYISVVHKDMLISSPAAGMKIEDRFLKQNIKAGGHKVQISTAIPANLASDLEYDFVFLLEREPQK</sequence>
<proteinExistence type="predicted"/>
<dbReference type="Proteomes" id="UP000679220">
    <property type="component" value="Unassembled WGS sequence"/>
</dbReference>
<protein>
    <submittedName>
        <fullName evidence="1">Uncharacterized protein</fullName>
    </submittedName>
</protein>
<evidence type="ECO:0000313" key="1">
    <source>
        <dbReference type="EMBL" id="MBR8534420.1"/>
    </source>
</evidence>
<name>A0A941IUZ7_9BACT</name>
<reference evidence="1" key="1">
    <citation type="journal article" date="2018" name="Int. J. Syst. Evol. Microbiol.">
        <title>Carboxylicivirga sediminis sp. nov., isolated from coastal sediment.</title>
        <authorList>
            <person name="Wang F.Q."/>
            <person name="Ren L.H."/>
            <person name="Zou R.J."/>
            <person name="Sun Y.Z."/>
            <person name="Liu X.J."/>
            <person name="Jiang F."/>
            <person name="Liu L.J."/>
        </authorList>
    </citation>
    <scope>NUCLEOTIDE SEQUENCE</scope>
    <source>
        <strain evidence="1">JR1</strain>
    </source>
</reference>
<dbReference type="AlphaFoldDB" id="A0A941IUZ7"/>
<reference evidence="1" key="2">
    <citation type="submission" date="2021-04" db="EMBL/GenBank/DDBJ databases">
        <authorList>
            <person name="Zhang T."/>
            <person name="Zhang Y."/>
            <person name="Lu D."/>
            <person name="Zuo D."/>
            <person name="Du Z."/>
        </authorList>
    </citation>
    <scope>NUCLEOTIDE SEQUENCE</scope>
    <source>
        <strain evidence="1">JR1</strain>
    </source>
</reference>
<accession>A0A941IUZ7</accession>
<gene>
    <name evidence="1" type="ORF">KDU71_02525</name>
</gene>
<comment type="caution">
    <text evidence="1">The sequence shown here is derived from an EMBL/GenBank/DDBJ whole genome shotgun (WGS) entry which is preliminary data.</text>
</comment>
<dbReference type="RefSeq" id="WP_212188324.1">
    <property type="nucleotide sequence ID" value="NZ_JAGTAR010000002.1"/>
</dbReference>